<proteinExistence type="predicted"/>
<name>A0A1H8VEG2_9RHOB</name>
<reference evidence="2 3" key="1">
    <citation type="submission" date="2016-10" db="EMBL/GenBank/DDBJ databases">
        <authorList>
            <person name="de Groot N.N."/>
        </authorList>
    </citation>
    <scope>NUCLEOTIDE SEQUENCE [LARGE SCALE GENOMIC DNA]</scope>
    <source>
        <strain evidence="2 3">DSM 27842</strain>
    </source>
</reference>
<dbReference type="OrthoDB" id="1523552at2"/>
<dbReference type="Proteomes" id="UP000198893">
    <property type="component" value="Unassembled WGS sequence"/>
</dbReference>
<dbReference type="AlphaFoldDB" id="A0A1H8VEG2"/>
<gene>
    <name evidence="2" type="ORF">SAMN04490248_12829</name>
</gene>
<dbReference type="STRING" id="569882.SAMN04490248_12829"/>
<keyword evidence="3" id="KW-1185">Reference proteome</keyword>
<accession>A0A1H8VEG2</accession>
<feature type="transmembrane region" description="Helical" evidence="1">
    <location>
        <begin position="34"/>
        <end position="57"/>
    </location>
</feature>
<dbReference type="InterPro" id="IPR010865">
    <property type="entry name" value="DUF1499"/>
</dbReference>
<keyword evidence="1" id="KW-1133">Transmembrane helix</keyword>
<evidence type="ECO:0008006" key="4">
    <source>
        <dbReference type="Google" id="ProtNLM"/>
    </source>
</evidence>
<evidence type="ECO:0000313" key="2">
    <source>
        <dbReference type="EMBL" id="SEP13790.1"/>
    </source>
</evidence>
<evidence type="ECO:0000313" key="3">
    <source>
        <dbReference type="Proteomes" id="UP000198893"/>
    </source>
</evidence>
<feature type="transmembrane region" description="Helical" evidence="1">
    <location>
        <begin position="7"/>
        <end position="28"/>
    </location>
</feature>
<dbReference type="Pfam" id="PF07386">
    <property type="entry name" value="DUF1499"/>
    <property type="match status" value="1"/>
</dbReference>
<evidence type="ECO:0000256" key="1">
    <source>
        <dbReference type="SAM" id="Phobius"/>
    </source>
</evidence>
<sequence length="227" mass="24925">MAFCPSFWGLYPLLAVAVWGFRVGGWPWPRAYDFAGWGAWAAGAGFIVALAGLVVWLRRRRSRVRAVLFGLILSLPVAGLGTAFEIAACTTPPINDISTDTEDPPVFWFTATPSDYPAQNAKPQRAAYPEVRPLKLPLSDDEAFGLALSLVEDRGWNVLSADPAESQIEAIARSRLFGFEDEVAIRVTETDSGTRVDMRSRLGQIDRGANARRIKAFLTDLETRAPN</sequence>
<organism evidence="2 3">
    <name type="scientific">Salinihabitans flavidus</name>
    <dbReference type="NCBI Taxonomy" id="569882"/>
    <lineage>
        <taxon>Bacteria</taxon>
        <taxon>Pseudomonadati</taxon>
        <taxon>Pseudomonadota</taxon>
        <taxon>Alphaproteobacteria</taxon>
        <taxon>Rhodobacterales</taxon>
        <taxon>Roseobacteraceae</taxon>
        <taxon>Salinihabitans</taxon>
    </lineage>
</organism>
<protein>
    <recommendedName>
        <fullName evidence="4">DUF1499 domain-containing protein</fullName>
    </recommendedName>
</protein>
<keyword evidence="1" id="KW-0812">Transmembrane</keyword>
<keyword evidence="1" id="KW-0472">Membrane</keyword>
<feature type="transmembrane region" description="Helical" evidence="1">
    <location>
        <begin position="64"/>
        <end position="84"/>
    </location>
</feature>
<dbReference type="EMBL" id="FODS01000028">
    <property type="protein sequence ID" value="SEP13790.1"/>
    <property type="molecule type" value="Genomic_DNA"/>
</dbReference>